<dbReference type="RefSeq" id="WP_394308456.1">
    <property type="nucleotide sequence ID" value="NZ_JBHGPK010000001.1"/>
</dbReference>
<name>A0ABV6Z8P0_9HYPH</name>
<evidence type="ECO:0000313" key="1">
    <source>
        <dbReference type="EMBL" id="MFC2248566.1"/>
    </source>
</evidence>
<reference evidence="1 2" key="1">
    <citation type="submission" date="2024-09" db="EMBL/GenBank/DDBJ databases">
        <title>Description of Labrys sedimenti sp. nov., isolated from a diclofenac-degrading enrichment culture, and genome-based reclassification of Labrys portucalensis as a later heterotypic synonym of Labrys neptuniae.</title>
        <authorList>
            <person name="Tancsics A."/>
            <person name="Csepanyi A."/>
        </authorList>
    </citation>
    <scope>NUCLEOTIDE SEQUENCE [LARGE SCALE GENOMIC DNA]</scope>
    <source>
        <strain evidence="1 2">LMG 23412</strain>
    </source>
</reference>
<comment type="caution">
    <text evidence="1">The sequence shown here is derived from an EMBL/GenBank/DDBJ whole genome shotgun (WGS) entry which is preliminary data.</text>
</comment>
<dbReference type="Proteomes" id="UP001595190">
    <property type="component" value="Unassembled WGS sequence"/>
</dbReference>
<gene>
    <name evidence="1" type="ORF">ACETRX_02960</name>
</gene>
<organism evidence="1 2">
    <name type="scientific">Labrys neptuniae</name>
    <dbReference type="NCBI Taxonomy" id="376174"/>
    <lineage>
        <taxon>Bacteria</taxon>
        <taxon>Pseudomonadati</taxon>
        <taxon>Pseudomonadota</taxon>
        <taxon>Alphaproteobacteria</taxon>
        <taxon>Hyphomicrobiales</taxon>
        <taxon>Xanthobacteraceae</taxon>
        <taxon>Labrys</taxon>
    </lineage>
</organism>
<protein>
    <submittedName>
        <fullName evidence="1">Uncharacterized protein</fullName>
    </submittedName>
</protein>
<sequence>MVYRKGEFQPSRLDREYLFHVALPTPKGVPNFHEVDEFVRTFGGAPRHHSVGEWAIHHTIFCFKEERYAAEFLDRFGGFSIEPNAKARKVLLAELRARPKIHDYG</sequence>
<evidence type="ECO:0000313" key="2">
    <source>
        <dbReference type="Proteomes" id="UP001595190"/>
    </source>
</evidence>
<dbReference type="EMBL" id="JBHGPK010000001">
    <property type="protein sequence ID" value="MFC2248566.1"/>
    <property type="molecule type" value="Genomic_DNA"/>
</dbReference>
<proteinExistence type="predicted"/>
<accession>A0ABV6Z8P0</accession>